<name>A0A173XDZ5_9FIRM</name>
<gene>
    <name evidence="1" type="ORF">ERS852450_00100</name>
</gene>
<sequence length="118" mass="13675">MDKIGKIKLSMAKLGWNIEERISDDGWGDSIGYRIWFKRWDWHGKETLTLIGNKVCFTGATSDAFDYEAVLNIVYKTAKKTRKAWHDFPRDVPCTNTGGEVVPERLLVPWERGRDVDR</sequence>
<accession>A0A173XDZ5</accession>
<protein>
    <submittedName>
        <fullName evidence="1">Uncharacterized protein</fullName>
    </submittedName>
</protein>
<evidence type="ECO:0000313" key="1">
    <source>
        <dbReference type="EMBL" id="CUN49884.1"/>
    </source>
</evidence>
<proteinExistence type="predicted"/>
<reference evidence="1 2" key="1">
    <citation type="submission" date="2015-09" db="EMBL/GenBank/DDBJ databases">
        <authorList>
            <consortium name="Pathogen Informatics"/>
        </authorList>
    </citation>
    <scope>NUCLEOTIDE SEQUENCE [LARGE SCALE GENOMIC DNA]</scope>
    <source>
        <strain evidence="1 2">2789STDY5834835</strain>
    </source>
</reference>
<dbReference type="AlphaFoldDB" id="A0A173XDZ5"/>
<dbReference type="Proteomes" id="UP000095679">
    <property type="component" value="Unassembled WGS sequence"/>
</dbReference>
<dbReference type="RefSeq" id="WP_055297786.1">
    <property type="nucleotide sequence ID" value="NZ_BLYK01000008.1"/>
</dbReference>
<evidence type="ECO:0000313" key="2">
    <source>
        <dbReference type="Proteomes" id="UP000095679"/>
    </source>
</evidence>
<dbReference type="EMBL" id="CYZL01000001">
    <property type="protein sequence ID" value="CUN49884.1"/>
    <property type="molecule type" value="Genomic_DNA"/>
</dbReference>
<organism evidence="1 2">
    <name type="scientific">Anaerobutyricum hallii</name>
    <dbReference type="NCBI Taxonomy" id="39488"/>
    <lineage>
        <taxon>Bacteria</taxon>
        <taxon>Bacillati</taxon>
        <taxon>Bacillota</taxon>
        <taxon>Clostridia</taxon>
        <taxon>Lachnospirales</taxon>
        <taxon>Lachnospiraceae</taxon>
        <taxon>Anaerobutyricum</taxon>
    </lineage>
</organism>